<dbReference type="GO" id="GO:0003824">
    <property type="term" value="F:catalytic activity"/>
    <property type="evidence" value="ECO:0007669"/>
    <property type="project" value="UniProtKB-ARBA"/>
</dbReference>
<feature type="non-terminal residue" evidence="5">
    <location>
        <position position="1"/>
    </location>
</feature>
<dbReference type="PROSITE" id="PS50883">
    <property type="entry name" value="EAL"/>
    <property type="match status" value="1"/>
</dbReference>
<dbReference type="InterPro" id="IPR029787">
    <property type="entry name" value="Nucleotide_cyclase"/>
</dbReference>
<feature type="domain" description="GGDEF" evidence="4">
    <location>
        <begin position="270"/>
        <end position="403"/>
    </location>
</feature>
<dbReference type="Pfam" id="PF00563">
    <property type="entry name" value="EAL"/>
    <property type="match status" value="1"/>
</dbReference>
<comment type="cofactor">
    <cofactor evidence="1">
        <name>Mg(2+)</name>
        <dbReference type="ChEBI" id="CHEBI:18420"/>
    </cofactor>
</comment>
<sequence>SCTICHSVTCLVERCILTPLFRWPNSLCHYTHTFDPVDLADQVDVMSAYSTNEPFFLSQLKIPYREFSPRSVGIDFFGDNLFTSEALVKSSPQTVESFREASLLGWRYALEHHDTVINWITSRYKSTYSREFLRFEADATYNLIQPNLVEVGYINEGRWHQVVKDYQALKKLSPDFQLGPVLYHPPEQLDYRQFLLVAAVVVPTMLVLLTFALFVVRTNKKLDVALKESDQARAEVAKQANLDPLTELSNRRLFQTRLSSLCSNAEANNAPFALFYLDLDRFKELNDLHGHQEGDRVLKIVSSRLLNALPSHCELARIGGDEFTVLIPGKVDKEILAQMAEQILAALSKPFSVKMELVYLSASIGITVSPDDATDPSSLLQFADEAMYAAKNLGRSRYHFFSLELHTQTQERQKLLNDLREAITHREIYVVYQPIVCLQTGKVKKFEALARWQHPNRGAIPPDVFIPLAEESGLITQIGDFVFKESVSQLARWRMEIAPDLVMSINTSPFQYTDSGKHLLGWYQHIESLMLPGSSVILEITENMLMHHTANVAEQLLAFRDFGINVALDDFGTGYSSLAYLNRLDIDFIKIDKSFIHDLSSGPMAKDLCEAIISMAHKLSLQVVAEGIETKEQAKLLASYGCDLGQGYWFAKPLNQEAATALLLQQREL</sequence>
<accession>A0A501W3G3</accession>
<evidence type="ECO:0000259" key="3">
    <source>
        <dbReference type="PROSITE" id="PS50883"/>
    </source>
</evidence>
<organism evidence="5 6">
    <name type="scientific">Maribrevibacterium harenarium</name>
    <dbReference type="NCBI Taxonomy" id="2589817"/>
    <lineage>
        <taxon>Bacteria</taxon>
        <taxon>Pseudomonadati</taxon>
        <taxon>Pseudomonadota</taxon>
        <taxon>Gammaproteobacteria</taxon>
        <taxon>Oceanospirillales</taxon>
        <taxon>Oceanospirillaceae</taxon>
        <taxon>Maribrevibacterium</taxon>
    </lineage>
</organism>
<dbReference type="RefSeq" id="WP_140591889.1">
    <property type="nucleotide sequence ID" value="NZ_VFRR01000088.1"/>
</dbReference>
<comment type="caution">
    <text evidence="5">The sequence shown here is derived from an EMBL/GenBank/DDBJ whole genome shotgun (WGS) entry which is preliminary data.</text>
</comment>
<feature type="domain" description="EAL" evidence="3">
    <location>
        <begin position="412"/>
        <end position="667"/>
    </location>
</feature>
<reference evidence="5 6" key="1">
    <citation type="submission" date="2019-06" db="EMBL/GenBank/DDBJ databases">
        <title>A novel bacterium of genus Marinomonas, isolated from coastal sand.</title>
        <authorList>
            <person name="Huang H."/>
            <person name="Mo K."/>
            <person name="Hu Y."/>
        </authorList>
    </citation>
    <scope>NUCLEOTIDE SEQUENCE [LARGE SCALE GENOMIC DNA]</scope>
    <source>
        <strain evidence="5 6">HB171799</strain>
    </source>
</reference>
<evidence type="ECO:0000256" key="2">
    <source>
        <dbReference type="SAM" id="Phobius"/>
    </source>
</evidence>
<dbReference type="InterPro" id="IPR052155">
    <property type="entry name" value="Biofilm_reg_signaling"/>
</dbReference>
<dbReference type="Proteomes" id="UP000315901">
    <property type="component" value="Unassembled WGS sequence"/>
</dbReference>
<dbReference type="PROSITE" id="PS50887">
    <property type="entry name" value="GGDEF"/>
    <property type="match status" value="1"/>
</dbReference>
<dbReference type="Pfam" id="PF00990">
    <property type="entry name" value="GGDEF"/>
    <property type="match status" value="1"/>
</dbReference>
<dbReference type="InterPro" id="IPR043128">
    <property type="entry name" value="Rev_trsase/Diguanyl_cyclase"/>
</dbReference>
<dbReference type="CDD" id="cd01948">
    <property type="entry name" value="EAL"/>
    <property type="match status" value="1"/>
</dbReference>
<dbReference type="EMBL" id="VFRR01000088">
    <property type="protein sequence ID" value="TPE44139.1"/>
    <property type="molecule type" value="Genomic_DNA"/>
</dbReference>
<evidence type="ECO:0000313" key="5">
    <source>
        <dbReference type="EMBL" id="TPE44139.1"/>
    </source>
</evidence>
<dbReference type="AlphaFoldDB" id="A0A501W3G3"/>
<evidence type="ECO:0000256" key="1">
    <source>
        <dbReference type="ARBA" id="ARBA00001946"/>
    </source>
</evidence>
<keyword evidence="2" id="KW-0472">Membrane</keyword>
<dbReference type="CDD" id="cd01949">
    <property type="entry name" value="GGDEF"/>
    <property type="match status" value="1"/>
</dbReference>
<dbReference type="InterPro" id="IPR000160">
    <property type="entry name" value="GGDEF_dom"/>
</dbReference>
<feature type="transmembrane region" description="Helical" evidence="2">
    <location>
        <begin position="194"/>
        <end position="216"/>
    </location>
</feature>
<dbReference type="InterPro" id="IPR015168">
    <property type="entry name" value="SsuA/THI5"/>
</dbReference>
<keyword evidence="2" id="KW-1133">Transmembrane helix</keyword>
<dbReference type="InterPro" id="IPR001633">
    <property type="entry name" value="EAL_dom"/>
</dbReference>
<protein>
    <submittedName>
        <fullName evidence="5">EAL domain-containing protein</fullName>
    </submittedName>
</protein>
<dbReference type="Pfam" id="PF09084">
    <property type="entry name" value="NMT1"/>
    <property type="match status" value="1"/>
</dbReference>
<dbReference type="OrthoDB" id="9176779at2"/>
<evidence type="ECO:0000313" key="6">
    <source>
        <dbReference type="Proteomes" id="UP000315901"/>
    </source>
</evidence>
<dbReference type="SUPFAM" id="SSF141868">
    <property type="entry name" value="EAL domain-like"/>
    <property type="match status" value="1"/>
</dbReference>
<dbReference type="Gene3D" id="3.40.190.10">
    <property type="entry name" value="Periplasmic binding protein-like II"/>
    <property type="match status" value="1"/>
</dbReference>
<dbReference type="Gene3D" id="3.20.20.450">
    <property type="entry name" value="EAL domain"/>
    <property type="match status" value="1"/>
</dbReference>
<dbReference type="InterPro" id="IPR035919">
    <property type="entry name" value="EAL_sf"/>
</dbReference>
<dbReference type="SMART" id="SM00267">
    <property type="entry name" value="GGDEF"/>
    <property type="match status" value="1"/>
</dbReference>
<evidence type="ECO:0000259" key="4">
    <source>
        <dbReference type="PROSITE" id="PS50887"/>
    </source>
</evidence>
<name>A0A501W3G3_9GAMM</name>
<keyword evidence="6" id="KW-1185">Reference proteome</keyword>
<dbReference type="PANTHER" id="PTHR44757:SF2">
    <property type="entry name" value="BIOFILM ARCHITECTURE MAINTENANCE PROTEIN MBAA"/>
    <property type="match status" value="1"/>
</dbReference>
<proteinExistence type="predicted"/>
<dbReference type="PANTHER" id="PTHR44757">
    <property type="entry name" value="DIGUANYLATE CYCLASE DGCP"/>
    <property type="match status" value="1"/>
</dbReference>
<dbReference type="SUPFAM" id="SSF55073">
    <property type="entry name" value="Nucleotide cyclase"/>
    <property type="match status" value="1"/>
</dbReference>
<keyword evidence="2" id="KW-0812">Transmembrane</keyword>
<dbReference type="Gene3D" id="3.30.70.270">
    <property type="match status" value="1"/>
</dbReference>
<dbReference type="NCBIfam" id="TIGR00254">
    <property type="entry name" value="GGDEF"/>
    <property type="match status" value="1"/>
</dbReference>
<dbReference type="FunFam" id="3.30.70.270:FF:000001">
    <property type="entry name" value="Diguanylate cyclase domain protein"/>
    <property type="match status" value="1"/>
</dbReference>
<gene>
    <name evidence="5" type="ORF">FJM67_17065</name>
</gene>
<dbReference type="SMART" id="SM00052">
    <property type="entry name" value="EAL"/>
    <property type="match status" value="1"/>
</dbReference>